<sequence>MALPNCDNPASSDEELEPAHDTSFCHIAQLRKVTTKSPNPSSTLCTSVITGGVIAIILFYHNYLCWLRSSFTSTLSGQYFKQTDHRRHLLQYICASCNWRFCSVNYDKLIRWRVCDEQHCALNTSDRVVVLAQVQLDKNSRSAKSVS</sequence>
<dbReference type="Proteomes" id="UP000078200">
    <property type="component" value="Unassembled WGS sequence"/>
</dbReference>
<evidence type="ECO:0000313" key="3">
    <source>
        <dbReference type="Proteomes" id="UP000078200"/>
    </source>
</evidence>
<evidence type="ECO:0000256" key="1">
    <source>
        <dbReference type="SAM" id="Phobius"/>
    </source>
</evidence>
<accession>A0A1A9URX0</accession>
<proteinExistence type="predicted"/>
<reference evidence="2" key="1">
    <citation type="submission" date="2020-05" db="UniProtKB">
        <authorList>
            <consortium name="EnsemblMetazoa"/>
        </authorList>
    </citation>
    <scope>IDENTIFICATION</scope>
    <source>
        <strain evidence="2">TTRI</strain>
    </source>
</reference>
<organism evidence="2 3">
    <name type="scientific">Glossina austeni</name>
    <name type="common">Savannah tsetse fly</name>
    <dbReference type="NCBI Taxonomy" id="7395"/>
    <lineage>
        <taxon>Eukaryota</taxon>
        <taxon>Metazoa</taxon>
        <taxon>Ecdysozoa</taxon>
        <taxon>Arthropoda</taxon>
        <taxon>Hexapoda</taxon>
        <taxon>Insecta</taxon>
        <taxon>Pterygota</taxon>
        <taxon>Neoptera</taxon>
        <taxon>Endopterygota</taxon>
        <taxon>Diptera</taxon>
        <taxon>Brachycera</taxon>
        <taxon>Muscomorpha</taxon>
        <taxon>Hippoboscoidea</taxon>
        <taxon>Glossinidae</taxon>
        <taxon>Glossina</taxon>
    </lineage>
</organism>
<keyword evidence="1" id="KW-0472">Membrane</keyword>
<dbReference type="AlphaFoldDB" id="A0A1A9URX0"/>
<dbReference type="VEuPathDB" id="VectorBase:GAUT013367"/>
<dbReference type="EnsemblMetazoa" id="GAUT013367-RA">
    <property type="protein sequence ID" value="GAUT013367-PA"/>
    <property type="gene ID" value="GAUT013367"/>
</dbReference>
<feature type="transmembrane region" description="Helical" evidence="1">
    <location>
        <begin position="41"/>
        <end position="60"/>
    </location>
</feature>
<keyword evidence="1" id="KW-0812">Transmembrane</keyword>
<keyword evidence="1" id="KW-1133">Transmembrane helix</keyword>
<protein>
    <submittedName>
        <fullName evidence="2">Uncharacterized protein</fullName>
    </submittedName>
</protein>
<evidence type="ECO:0000313" key="2">
    <source>
        <dbReference type="EnsemblMetazoa" id="GAUT013367-PA"/>
    </source>
</evidence>
<name>A0A1A9URX0_GLOAU</name>
<keyword evidence="3" id="KW-1185">Reference proteome</keyword>